<evidence type="ECO:0008006" key="3">
    <source>
        <dbReference type="Google" id="ProtNLM"/>
    </source>
</evidence>
<dbReference type="Proteomes" id="UP000244855">
    <property type="component" value="Unassembled WGS sequence"/>
</dbReference>
<dbReference type="EMBL" id="KZ805937">
    <property type="protein sequence ID" value="PVH91173.1"/>
    <property type="molecule type" value="Genomic_DNA"/>
</dbReference>
<name>A0A2V1D117_9PLEO</name>
<organism evidence="1 2">
    <name type="scientific">Periconia macrospinosa</name>
    <dbReference type="NCBI Taxonomy" id="97972"/>
    <lineage>
        <taxon>Eukaryota</taxon>
        <taxon>Fungi</taxon>
        <taxon>Dikarya</taxon>
        <taxon>Ascomycota</taxon>
        <taxon>Pezizomycotina</taxon>
        <taxon>Dothideomycetes</taxon>
        <taxon>Pleosporomycetidae</taxon>
        <taxon>Pleosporales</taxon>
        <taxon>Massarineae</taxon>
        <taxon>Periconiaceae</taxon>
        <taxon>Periconia</taxon>
    </lineage>
</organism>
<reference evidence="1 2" key="1">
    <citation type="journal article" date="2018" name="Sci. Rep.">
        <title>Comparative genomics provides insights into the lifestyle and reveals functional heterogeneity of dark septate endophytic fungi.</title>
        <authorList>
            <person name="Knapp D.G."/>
            <person name="Nemeth J.B."/>
            <person name="Barry K."/>
            <person name="Hainaut M."/>
            <person name="Henrissat B."/>
            <person name="Johnson J."/>
            <person name="Kuo A."/>
            <person name="Lim J.H.P."/>
            <person name="Lipzen A."/>
            <person name="Nolan M."/>
            <person name="Ohm R.A."/>
            <person name="Tamas L."/>
            <person name="Grigoriev I.V."/>
            <person name="Spatafora J.W."/>
            <person name="Nagy L.G."/>
            <person name="Kovacs G.M."/>
        </authorList>
    </citation>
    <scope>NUCLEOTIDE SEQUENCE [LARGE SCALE GENOMIC DNA]</scope>
    <source>
        <strain evidence="1 2">DSE2036</strain>
    </source>
</reference>
<gene>
    <name evidence="1" type="ORF">DM02DRAFT_546313</name>
</gene>
<keyword evidence="2" id="KW-1185">Reference proteome</keyword>
<dbReference type="AlphaFoldDB" id="A0A2V1D117"/>
<accession>A0A2V1D117</accession>
<protein>
    <recommendedName>
        <fullName evidence="3">Fe2OG dioxygenase domain-containing protein</fullName>
    </recommendedName>
</protein>
<dbReference type="PANTHER" id="PTHR41677">
    <property type="entry name" value="YALI0B19030P"/>
    <property type="match status" value="1"/>
</dbReference>
<dbReference type="OrthoDB" id="10256055at2759"/>
<evidence type="ECO:0000313" key="2">
    <source>
        <dbReference type="Proteomes" id="UP000244855"/>
    </source>
</evidence>
<dbReference type="STRING" id="97972.A0A2V1D117"/>
<sequence length="244" mass="26942">MEHVYKFEPNRHLAAKQLPKVRLAKDLGYSEDTGVSPVAYSEAFQLFTPEAIRIMRAEIEKPEIRETYSFSSNIADSQLRGYAKEHAPFTYQAWNHPETLKLISAIAGIELVPVMDYEIGHINLSTNAKTANEGQGNGTECGRSNGVNASMGSSHNEDDDKPIVGWHTDSYPFVCVLMMSVCTGMIGGETVVRTADGDIRKIRGPAQGCAMLLQGRYVTHQAMRARGGKERITSVTSFRPKSPF</sequence>
<evidence type="ECO:0000313" key="1">
    <source>
        <dbReference type="EMBL" id="PVH91173.1"/>
    </source>
</evidence>
<feature type="non-terminal residue" evidence="1">
    <location>
        <position position="244"/>
    </location>
</feature>
<proteinExistence type="predicted"/>
<dbReference type="PANTHER" id="PTHR41677:SF1">
    <property type="entry name" value="FE2OG DIOXYGENASE DOMAIN-CONTAINING PROTEIN"/>
    <property type="match status" value="1"/>
</dbReference>